<sequence>MTNLIDIEELLKKWDNSHAEEDVLKRVDAEHPLDFFIGKDDEGKRVFALITNFEPTNVSSSKFLSVIKNKRSTDDRWAVKIKLKNDEFEDVFVHLCVDLIEACRVCINELNGMEIFVTRFLKWQKMMETGLEEMSASKIKGLIGELLFIDKILLKRTDKETAIESWLGPEGYDRDFVFCETWVEVKTIGTGKDSIEISSLDQLNVEKIGYLAVINLDKTSETDAAGFSFNEIINTLILKLQSVPKMLFLFNDKLMLLGYRYRESYDNMHFIFNGINYYKVDATFPKLIPENIRSEIVRANYTLSLTAIEQWKVEDNYGVTGIS</sequence>
<dbReference type="OrthoDB" id="1902020at2"/>
<proteinExistence type="predicted"/>
<accession>A0A923I2C0</accession>
<dbReference type="Pfam" id="PF14390">
    <property type="entry name" value="DUF4420"/>
    <property type="match status" value="1"/>
</dbReference>
<keyword evidence="2" id="KW-1185">Reference proteome</keyword>
<reference evidence="1" key="1">
    <citation type="submission" date="2019-10" db="EMBL/GenBank/DDBJ databases">
        <authorList>
            <person name="Ross D.E."/>
            <person name="Gulliver D."/>
        </authorList>
    </citation>
    <scope>NUCLEOTIDE SEQUENCE</scope>
    <source>
        <strain evidence="1">DER-2019</strain>
    </source>
</reference>
<evidence type="ECO:0000313" key="2">
    <source>
        <dbReference type="Proteomes" id="UP000616595"/>
    </source>
</evidence>
<dbReference type="InterPro" id="IPR025534">
    <property type="entry name" value="DUF4420"/>
</dbReference>
<dbReference type="AlphaFoldDB" id="A0A923I2C0"/>
<organism evidence="1 2">
    <name type="scientific">Acetobacterium paludosum</name>
    <dbReference type="NCBI Taxonomy" id="52693"/>
    <lineage>
        <taxon>Bacteria</taxon>
        <taxon>Bacillati</taxon>
        <taxon>Bacillota</taxon>
        <taxon>Clostridia</taxon>
        <taxon>Eubacteriales</taxon>
        <taxon>Eubacteriaceae</taxon>
        <taxon>Acetobacterium</taxon>
    </lineage>
</organism>
<comment type="caution">
    <text evidence="1">The sequence shown here is derived from an EMBL/GenBank/DDBJ whole genome shotgun (WGS) entry which is preliminary data.</text>
</comment>
<reference evidence="1" key="2">
    <citation type="submission" date="2020-10" db="EMBL/GenBank/DDBJ databases">
        <title>Comparative genomics of the Acetobacterium genus.</title>
        <authorList>
            <person name="Marshall C."/>
            <person name="May H."/>
            <person name="Norman S."/>
        </authorList>
    </citation>
    <scope>NUCLEOTIDE SEQUENCE</scope>
    <source>
        <strain evidence="1">DER-2019</strain>
    </source>
</reference>
<dbReference type="Proteomes" id="UP000616595">
    <property type="component" value="Unassembled WGS sequence"/>
</dbReference>
<gene>
    <name evidence="1" type="ORF">GH810_05730</name>
</gene>
<name>A0A923I2C0_9FIRM</name>
<evidence type="ECO:0000313" key="1">
    <source>
        <dbReference type="EMBL" id="MBC3887805.1"/>
    </source>
</evidence>
<protein>
    <submittedName>
        <fullName evidence="1">PD-(D/E)XK motif protein</fullName>
    </submittedName>
</protein>
<dbReference type="EMBL" id="WJBD01000005">
    <property type="protein sequence ID" value="MBC3887805.1"/>
    <property type="molecule type" value="Genomic_DNA"/>
</dbReference>